<dbReference type="Pfam" id="PF00221">
    <property type="entry name" value="Lyase_aromatic"/>
    <property type="match status" value="1"/>
</dbReference>
<dbReference type="PROSITE" id="PS00488">
    <property type="entry name" value="PAL_HISTIDASE"/>
    <property type="match status" value="1"/>
</dbReference>
<dbReference type="CDD" id="cd00332">
    <property type="entry name" value="PAL-HAL"/>
    <property type="match status" value="1"/>
</dbReference>
<dbReference type="AlphaFoldDB" id="G9EKV1"/>
<evidence type="ECO:0000313" key="2">
    <source>
        <dbReference type="Proteomes" id="UP000002770"/>
    </source>
</evidence>
<dbReference type="RefSeq" id="WP_006869798.1">
    <property type="nucleotide sequence ID" value="NZ_JH413805.1"/>
</dbReference>
<dbReference type="EMBL" id="JH413805">
    <property type="protein sequence ID" value="EHL32062.1"/>
    <property type="molecule type" value="Genomic_DNA"/>
</dbReference>
<evidence type="ECO:0000313" key="1">
    <source>
        <dbReference type="EMBL" id="EHL32062.1"/>
    </source>
</evidence>
<sequence length="535" mass="58919">MECFESISTPRAANATANKILITIGKGCRLTIATSQALSKYSSAVAIPQQAMEAVEAAYQFLKVHVDSRVPIYGINTNFGDQVRYIDTAIKETEALDYYDSINTRQENIIRSLSCGLGPVVSPQIVRMTMLLRAHCLAQGYSGIHPELVNSLLDFLNAGITPVVRCYGSIGASGDLIPLAMIAAALIGEQVAVTYQDKVMMAPEAIQRAGLKPYKPVMRDGLALINGTSFMTAITSLAIYDLQRLFKQMLAAIAMTLESLLVISSAYHPMVHQVKQQLGENSINQFFIDFWQGSQLLTDLDELRTTDCNHKPVQDYYSIRSVPQGFGPFQENLERAIIWVENEMNSVNDNPIIDVHGENIHHSANFMGYYITDACDILKMNIAQASTWIHALLANLVHPRKNHNLPVNLVPDPNKHNGFRSMQLLSAALAVQNRKLAQAHQAFTLPTEGDNQDVNSLGTHAGFDFQESVANLERLTAILLLAATQALELRGIDKASNNAQTIYQTIRRHSPAIETCRPMSEEIGGIIELLKNGGI</sequence>
<gene>
    <name evidence="1" type="ORF">LDG_5842</name>
</gene>
<evidence type="ECO:0008006" key="3">
    <source>
        <dbReference type="Google" id="ProtNLM"/>
    </source>
</evidence>
<dbReference type="InterPro" id="IPR001106">
    <property type="entry name" value="Aromatic_Lyase"/>
</dbReference>
<dbReference type="HOGENOM" id="CLU_014801_4_1_6"/>
<reference evidence="1 2" key="1">
    <citation type="journal article" date="2011" name="BMC Genomics">
        <title>Insight into cross-talk between intra-amoebal pathogens.</title>
        <authorList>
            <person name="Gimenez G."/>
            <person name="Bertelli C."/>
            <person name="Moliner C."/>
            <person name="Robert C."/>
            <person name="Raoult D."/>
            <person name="Fournier P.E."/>
            <person name="Greub G."/>
        </authorList>
    </citation>
    <scope>NUCLEOTIDE SEQUENCE [LARGE SCALE GENOMIC DNA]</scope>
    <source>
        <strain evidence="1 2">LLAP12</strain>
    </source>
</reference>
<name>G9EKV1_9GAMM</name>
<dbReference type="SUPFAM" id="SSF48557">
    <property type="entry name" value="L-aspartase-like"/>
    <property type="match status" value="1"/>
</dbReference>
<dbReference type="GO" id="GO:0016841">
    <property type="term" value="F:ammonia-lyase activity"/>
    <property type="evidence" value="ECO:0007669"/>
    <property type="project" value="InterPro"/>
</dbReference>
<dbReference type="eggNOG" id="COG2986">
    <property type="taxonomic scope" value="Bacteria"/>
</dbReference>
<keyword evidence="2" id="KW-1185">Reference proteome</keyword>
<organism evidence="1 2">
    <name type="scientific">Legionella drancourtii LLAP12</name>
    <dbReference type="NCBI Taxonomy" id="658187"/>
    <lineage>
        <taxon>Bacteria</taxon>
        <taxon>Pseudomonadati</taxon>
        <taxon>Pseudomonadota</taxon>
        <taxon>Gammaproteobacteria</taxon>
        <taxon>Legionellales</taxon>
        <taxon>Legionellaceae</taxon>
        <taxon>Legionella</taxon>
    </lineage>
</organism>
<dbReference type="InterPro" id="IPR022313">
    <property type="entry name" value="Phe/His_NH3-lyase_AS"/>
</dbReference>
<dbReference type="Gene3D" id="1.20.200.10">
    <property type="entry name" value="Fumarase/aspartase (Central domain)"/>
    <property type="match status" value="1"/>
</dbReference>
<dbReference type="OrthoDB" id="9806955at2"/>
<dbReference type="PANTHER" id="PTHR10362">
    <property type="entry name" value="HISTIDINE AMMONIA-LYASE"/>
    <property type="match status" value="1"/>
</dbReference>
<dbReference type="STRING" id="658187.LDG_5842"/>
<proteinExistence type="predicted"/>
<protein>
    <recommendedName>
        <fullName evidence="3">Histidine ammonia-lyase</fullName>
    </recommendedName>
</protein>
<accession>G9EKV1</accession>
<dbReference type="Proteomes" id="UP000002770">
    <property type="component" value="Unassembled WGS sequence"/>
</dbReference>
<dbReference type="Gene3D" id="1.10.275.10">
    <property type="entry name" value="Fumarase/aspartase (N-terminal domain)"/>
    <property type="match status" value="1"/>
</dbReference>
<dbReference type="InterPro" id="IPR024083">
    <property type="entry name" value="Fumarase/histidase_N"/>
</dbReference>
<dbReference type="InterPro" id="IPR008948">
    <property type="entry name" value="L-Aspartase-like"/>
</dbReference>
<dbReference type="InParanoid" id="G9EKV1"/>